<evidence type="ECO:0000256" key="3">
    <source>
        <dbReference type="ARBA" id="ARBA00023277"/>
    </source>
</evidence>
<dbReference type="Gene3D" id="3.20.20.300">
    <property type="entry name" value="Glycoside hydrolase, family 3, N-terminal domain"/>
    <property type="match status" value="1"/>
</dbReference>
<comment type="caution">
    <text evidence="7">The sequence shown here is derived from an EMBL/GenBank/DDBJ whole genome shotgun (WGS) entry which is preliminary data.</text>
</comment>
<dbReference type="GO" id="GO:0004553">
    <property type="term" value="F:hydrolase activity, hydrolyzing O-glycosyl compounds"/>
    <property type="evidence" value="ECO:0007669"/>
    <property type="project" value="InterPro"/>
</dbReference>
<name>T0I8M8_9SPHN</name>
<dbReference type="SUPFAM" id="SSF51445">
    <property type="entry name" value="(Trans)glycosidases"/>
    <property type="match status" value="1"/>
</dbReference>
<evidence type="ECO:0000259" key="6">
    <source>
        <dbReference type="PROSITE" id="PS51820"/>
    </source>
</evidence>
<organism evidence="7 8">
    <name type="scientific">Novosphingobium lindaniclasticum LE124</name>
    <dbReference type="NCBI Taxonomy" id="1096930"/>
    <lineage>
        <taxon>Bacteria</taxon>
        <taxon>Pseudomonadati</taxon>
        <taxon>Pseudomonadota</taxon>
        <taxon>Alphaproteobacteria</taxon>
        <taxon>Sphingomonadales</taxon>
        <taxon>Sphingomonadaceae</taxon>
        <taxon>Novosphingobium</taxon>
    </lineage>
</organism>
<dbReference type="InterPro" id="IPR050288">
    <property type="entry name" value="Cellulose_deg_GH3"/>
</dbReference>
<dbReference type="Gene3D" id="2.60.120.260">
    <property type="entry name" value="Galactose-binding domain-like"/>
    <property type="match status" value="1"/>
</dbReference>
<dbReference type="EMBL" id="ATHL01000151">
    <property type="protein sequence ID" value="EQB08035.1"/>
    <property type="molecule type" value="Genomic_DNA"/>
</dbReference>
<gene>
    <name evidence="7" type="ORF">L284_22185</name>
</gene>
<keyword evidence="4 5" id="KW-0326">Glycosidase</keyword>
<dbReference type="SMART" id="SM01217">
    <property type="entry name" value="Fn3_like"/>
    <property type="match status" value="1"/>
</dbReference>
<dbReference type="Gene3D" id="2.60.40.10">
    <property type="entry name" value="Immunoglobulins"/>
    <property type="match status" value="1"/>
</dbReference>
<dbReference type="InterPro" id="IPR026891">
    <property type="entry name" value="Fn3-like"/>
</dbReference>
<accession>T0I8M8</accession>
<dbReference type="Pfam" id="PF01915">
    <property type="entry name" value="Glyco_hydro_3_C"/>
    <property type="match status" value="1"/>
</dbReference>
<dbReference type="OrthoDB" id="9781691at2"/>
<dbReference type="InterPro" id="IPR002772">
    <property type="entry name" value="Glyco_hydro_3_C"/>
</dbReference>
<dbReference type="eggNOG" id="COG1472">
    <property type="taxonomic scope" value="Bacteria"/>
</dbReference>
<comment type="similarity">
    <text evidence="1 5">Belongs to the glycosyl hydrolase 3 family.</text>
</comment>
<dbReference type="InterPro" id="IPR013783">
    <property type="entry name" value="Ig-like_fold"/>
</dbReference>
<dbReference type="Pfam" id="PF14310">
    <property type="entry name" value="Fn3-like"/>
    <property type="match status" value="1"/>
</dbReference>
<keyword evidence="8" id="KW-1185">Reference proteome</keyword>
<dbReference type="InterPro" id="IPR036881">
    <property type="entry name" value="Glyco_hydro_3_C_sf"/>
</dbReference>
<protein>
    <recommendedName>
        <fullName evidence="6">PA14 domain-containing protein</fullName>
    </recommendedName>
</protein>
<dbReference type="PANTHER" id="PTHR42715:SF10">
    <property type="entry name" value="BETA-GLUCOSIDASE"/>
    <property type="match status" value="1"/>
</dbReference>
<evidence type="ECO:0000313" key="7">
    <source>
        <dbReference type="EMBL" id="EQB08035.1"/>
    </source>
</evidence>
<dbReference type="InterPro" id="IPR037524">
    <property type="entry name" value="PA14/GLEYA"/>
</dbReference>
<evidence type="ECO:0000256" key="2">
    <source>
        <dbReference type="ARBA" id="ARBA00022801"/>
    </source>
</evidence>
<sequence>MILAQSCALTAGGAMWSSLAVPEAGVPAFTMSDGPLGIASGKVDERDIALLSPCSTLLGATWDRELTRRIGALVGSEAVSRGVDAVLAPNLNLARSPLAGRAFEYFSEDPVLTGVLGAEWVSGLQSTGTGSIAKHLVCNDSETARDEVDVRVDERTLREVYLLPFEYAAKAGCAGLMAAYNKVNGSWCSEQAHVLTQVVKQDWGFAGLVMSDWFGTHSSEGTINAGLDLEMPGPARFMGSELEAAVAAGTVDRARVEDAASRVAAVARRITAGKAPPMPAAEAEALLVEAAAAGFTLLRNEGGMLPLVPGSVKRLAVIGPNAWAPCFQGGTFAKISISPDVPTPVAMLRETYGASCEILFEPGVDPQPRLPNMTVVPALDIGDGCTRGMTLEYFGAPDCAGEVLTRETRDTNSLVWFVGVHDQARFTEPGSVRASGRYVAQHGGAHRLHLGSTGVARILVDGEEVLGVGGDIPAGDVMGVLKRGDSDHVSLDLAEGQEVTISVEFSWTGGRVQGLWYGLRGPGSAEDMLQAAVDAARAADAVFLIVGETSDSSVESKDRPDTLLPAEQLRLIEAVTSANPRTAVIVNVGHAFDSAWEDRAAAVLSVWYPGEGFACALADVLSGRREPGGRLPVTIAADERDYPAFALRPDADGTLAYREGTLLGYRGLVARGKAARHPFGSGMGYARFAWTDAAEEGGVLHLTVTNLSKRTGSDVVQVYRDHPEPALVGFTRVELAAGESRRVTVPVEPRALQRWGEQGWEPLAERLVLRLARNCEDAGLRVEMEIAALA</sequence>
<dbReference type="PROSITE" id="PS00775">
    <property type="entry name" value="GLYCOSYL_HYDROL_F3"/>
    <property type="match status" value="1"/>
</dbReference>
<feature type="domain" description="PA14" evidence="6">
    <location>
        <begin position="384"/>
        <end position="533"/>
    </location>
</feature>
<evidence type="ECO:0000313" key="8">
    <source>
        <dbReference type="Proteomes" id="UP000015527"/>
    </source>
</evidence>
<evidence type="ECO:0000256" key="5">
    <source>
        <dbReference type="RuleBase" id="RU361161"/>
    </source>
</evidence>
<dbReference type="SUPFAM" id="SSF52279">
    <property type="entry name" value="Beta-D-glucan exohydrolase, C-terminal domain"/>
    <property type="match status" value="1"/>
</dbReference>
<dbReference type="Proteomes" id="UP000015527">
    <property type="component" value="Unassembled WGS sequence"/>
</dbReference>
<dbReference type="InterPro" id="IPR001764">
    <property type="entry name" value="Glyco_hydro_3_N"/>
</dbReference>
<dbReference type="PRINTS" id="PR00133">
    <property type="entry name" value="GLHYDRLASE3"/>
</dbReference>
<dbReference type="PANTHER" id="PTHR42715">
    <property type="entry name" value="BETA-GLUCOSIDASE"/>
    <property type="match status" value="1"/>
</dbReference>
<evidence type="ECO:0000256" key="1">
    <source>
        <dbReference type="ARBA" id="ARBA00005336"/>
    </source>
</evidence>
<dbReference type="PATRIC" id="fig|1096930.3.peg.4363"/>
<dbReference type="PROSITE" id="PS51820">
    <property type="entry name" value="PA14"/>
    <property type="match status" value="1"/>
</dbReference>
<reference evidence="7 8" key="1">
    <citation type="journal article" date="2013" name="Genome Announc.">
        <title>Genome Sequence of Novosphingobium lindaniclasticum LE124T, Isolated from a Hexachlorocyclohexane Dumpsite.</title>
        <authorList>
            <person name="Saxena A."/>
            <person name="Nayyar N."/>
            <person name="Sangwan N."/>
            <person name="Kumari R."/>
            <person name="Khurana J.P."/>
            <person name="Lal R."/>
        </authorList>
    </citation>
    <scope>NUCLEOTIDE SEQUENCE [LARGE SCALE GENOMIC DNA]</scope>
    <source>
        <strain evidence="7 8">LE124</strain>
    </source>
</reference>
<dbReference type="GO" id="GO:0005975">
    <property type="term" value="P:carbohydrate metabolic process"/>
    <property type="evidence" value="ECO:0007669"/>
    <property type="project" value="InterPro"/>
</dbReference>
<dbReference type="InterPro" id="IPR036962">
    <property type="entry name" value="Glyco_hydro_3_N_sf"/>
</dbReference>
<dbReference type="SUPFAM" id="SSF56988">
    <property type="entry name" value="Anthrax protective antigen"/>
    <property type="match status" value="1"/>
</dbReference>
<proteinExistence type="inferred from homology"/>
<dbReference type="Pfam" id="PF00933">
    <property type="entry name" value="Glyco_hydro_3"/>
    <property type="match status" value="1"/>
</dbReference>
<dbReference type="AlphaFoldDB" id="T0I8M8"/>
<dbReference type="InterPro" id="IPR017853">
    <property type="entry name" value="GH"/>
</dbReference>
<evidence type="ECO:0000256" key="4">
    <source>
        <dbReference type="ARBA" id="ARBA00023295"/>
    </source>
</evidence>
<dbReference type="Gene3D" id="3.40.50.1700">
    <property type="entry name" value="Glycoside hydrolase family 3 C-terminal domain"/>
    <property type="match status" value="1"/>
</dbReference>
<keyword evidence="3" id="KW-0119">Carbohydrate metabolism</keyword>
<dbReference type="RefSeq" id="WP_021236102.1">
    <property type="nucleotide sequence ID" value="NZ_ATHL01000151.1"/>
</dbReference>
<dbReference type="InterPro" id="IPR019800">
    <property type="entry name" value="Glyco_hydro_3_AS"/>
</dbReference>
<keyword evidence="2 5" id="KW-0378">Hydrolase</keyword>